<evidence type="ECO:0000256" key="6">
    <source>
        <dbReference type="ARBA" id="ARBA00023133"/>
    </source>
</evidence>
<evidence type="ECO:0000256" key="5">
    <source>
        <dbReference type="ARBA" id="ARBA00020771"/>
    </source>
</evidence>
<proteinExistence type="inferred from homology"/>
<evidence type="ECO:0000256" key="7">
    <source>
        <dbReference type="ARBA" id="ARBA00023239"/>
    </source>
</evidence>
<evidence type="ECO:0000256" key="4">
    <source>
        <dbReference type="ARBA" id="ARBA00012053"/>
    </source>
</evidence>
<accession>A0ABW8SFE6</accession>
<gene>
    <name evidence="13" type="primary">hemB</name>
    <name evidence="13" type="ORF">ACJDU8_03750</name>
</gene>
<dbReference type="EMBL" id="JBJHZX010000004">
    <property type="protein sequence ID" value="MFL0194690.1"/>
    <property type="molecule type" value="Genomic_DNA"/>
</dbReference>
<comment type="pathway">
    <text evidence="1">Porphyrin-containing compound metabolism; protoporphyrin-IX biosynthesis; coproporphyrinogen-III from 5-aminolevulinate: step 1/4.</text>
</comment>
<dbReference type="PROSITE" id="PS00169">
    <property type="entry name" value="D_ALA_DEHYDRATASE"/>
    <property type="match status" value="1"/>
</dbReference>
<protein>
    <recommendedName>
        <fullName evidence="5 11">Delta-aminolevulinic acid dehydratase</fullName>
        <ecNumber evidence="4 11">4.2.1.24</ecNumber>
    </recommendedName>
</protein>
<comment type="subunit">
    <text evidence="3 11">Homooctamer.</text>
</comment>
<dbReference type="SMART" id="SM01004">
    <property type="entry name" value="ALAD"/>
    <property type="match status" value="1"/>
</dbReference>
<reference evidence="13 14" key="1">
    <citation type="submission" date="2024-11" db="EMBL/GenBank/DDBJ databases">
        <authorList>
            <person name="Heng Y.C."/>
            <person name="Lim A.C.H."/>
            <person name="Lee J.K.Y."/>
            <person name="Kittelmann S."/>
        </authorList>
    </citation>
    <scope>NUCLEOTIDE SEQUENCE [LARGE SCALE GENOMIC DNA]</scope>
    <source>
        <strain evidence="13 14">WILCCON 0269</strain>
    </source>
</reference>
<dbReference type="PIRSF" id="PIRSF001415">
    <property type="entry name" value="Porphbilin_synth"/>
    <property type="match status" value="1"/>
</dbReference>
<dbReference type="GO" id="GO:0004655">
    <property type="term" value="F:porphobilinogen synthase activity"/>
    <property type="evidence" value="ECO:0007669"/>
    <property type="project" value="UniProtKB-EC"/>
</dbReference>
<dbReference type="InterPro" id="IPR013785">
    <property type="entry name" value="Aldolase_TIM"/>
</dbReference>
<comment type="function">
    <text evidence="9">Catalyzes an early step in the biosynthesis of tetrapyrroles. Binds two molecules of 5-aminolevulinate per subunit, each at a distinct site, and catalyzes their condensation to form porphobilinogen.</text>
</comment>
<evidence type="ECO:0000256" key="11">
    <source>
        <dbReference type="RuleBase" id="RU000515"/>
    </source>
</evidence>
<dbReference type="SUPFAM" id="SSF51569">
    <property type="entry name" value="Aldolase"/>
    <property type="match status" value="1"/>
</dbReference>
<evidence type="ECO:0000313" key="14">
    <source>
        <dbReference type="Proteomes" id="UP001623660"/>
    </source>
</evidence>
<dbReference type="Proteomes" id="UP001623660">
    <property type="component" value="Unassembled WGS sequence"/>
</dbReference>
<evidence type="ECO:0000256" key="12">
    <source>
        <dbReference type="RuleBase" id="RU004161"/>
    </source>
</evidence>
<evidence type="ECO:0000313" key="13">
    <source>
        <dbReference type="EMBL" id="MFL0194690.1"/>
    </source>
</evidence>
<dbReference type="Pfam" id="PF00490">
    <property type="entry name" value="ALAD"/>
    <property type="match status" value="1"/>
</dbReference>
<dbReference type="Gene3D" id="3.20.20.70">
    <property type="entry name" value="Aldolase class I"/>
    <property type="match status" value="1"/>
</dbReference>
<dbReference type="RefSeq" id="WP_406790814.1">
    <property type="nucleotide sequence ID" value="NZ_JBJHZX010000004.1"/>
</dbReference>
<dbReference type="InterPro" id="IPR030656">
    <property type="entry name" value="ALAD_AS"/>
</dbReference>
<evidence type="ECO:0000256" key="3">
    <source>
        <dbReference type="ARBA" id="ARBA00011823"/>
    </source>
</evidence>
<evidence type="ECO:0000256" key="9">
    <source>
        <dbReference type="ARBA" id="ARBA00025628"/>
    </source>
</evidence>
<keyword evidence="14" id="KW-1185">Reference proteome</keyword>
<name>A0ABW8SFE6_9CLOT</name>
<sequence length="321" mass="35886">MFSRHRRLRKNPTIRSIVRETELNPEDFIYPLFVVEGENIKKEIKSLPDNFHWSVDRLTELIDDIVQSGVKGIMIFGIPDYKDDIGSAAYDCEGIVQKAVRRIKEIAPKLWVITDVCMCEYTSHGHCGIVVDNNVDNDETLKYIAKIALSHAQAGADMVAPSDMMDGRVEAIRNILDGNGYKDVSIMAYSAKYASAFYGPFREAADSCPQFGDRKGYQMDPANGREAMLEIEEDIAEGADIVMVKPALSYLDVIRMARDKFNHTIAAYSVSGEFAMVKAAASIGVIDERSIVLEMLTSIKRAGADIIITYYAMEAARWTKK</sequence>
<dbReference type="EC" id="4.2.1.24" evidence="4 11"/>
<dbReference type="PRINTS" id="PR00144">
    <property type="entry name" value="DALDHYDRTASE"/>
</dbReference>
<dbReference type="NCBIfam" id="NF006762">
    <property type="entry name" value="PRK09283.1"/>
    <property type="match status" value="1"/>
</dbReference>
<dbReference type="InterPro" id="IPR001731">
    <property type="entry name" value="ALAD"/>
</dbReference>
<dbReference type="PANTHER" id="PTHR11458:SF0">
    <property type="entry name" value="DELTA-AMINOLEVULINIC ACID DEHYDRATASE"/>
    <property type="match status" value="1"/>
</dbReference>
<dbReference type="CDD" id="cd00384">
    <property type="entry name" value="ALAD_PBGS"/>
    <property type="match status" value="1"/>
</dbReference>
<comment type="caution">
    <text evidence="13">The sequence shown here is derived from an EMBL/GenBank/DDBJ whole genome shotgun (WGS) entry which is preliminary data.</text>
</comment>
<evidence type="ECO:0000256" key="8">
    <source>
        <dbReference type="ARBA" id="ARBA00023244"/>
    </source>
</evidence>
<evidence type="ECO:0000256" key="2">
    <source>
        <dbReference type="ARBA" id="ARBA00008055"/>
    </source>
</evidence>
<comment type="similarity">
    <text evidence="2 12">Belongs to the ALAD family.</text>
</comment>
<evidence type="ECO:0000256" key="1">
    <source>
        <dbReference type="ARBA" id="ARBA00004694"/>
    </source>
</evidence>
<keyword evidence="8 11" id="KW-0627">Porphyrin biosynthesis</keyword>
<keyword evidence="6" id="KW-0350">Heme biosynthesis</keyword>
<dbReference type="PANTHER" id="PTHR11458">
    <property type="entry name" value="DELTA-AMINOLEVULINIC ACID DEHYDRATASE"/>
    <property type="match status" value="1"/>
</dbReference>
<comment type="catalytic activity">
    <reaction evidence="10 11">
        <text>2 5-aminolevulinate = porphobilinogen + 2 H2O + H(+)</text>
        <dbReference type="Rhea" id="RHEA:24064"/>
        <dbReference type="ChEBI" id="CHEBI:15377"/>
        <dbReference type="ChEBI" id="CHEBI:15378"/>
        <dbReference type="ChEBI" id="CHEBI:58126"/>
        <dbReference type="ChEBI" id="CHEBI:356416"/>
        <dbReference type="EC" id="4.2.1.24"/>
    </reaction>
</comment>
<keyword evidence="7 11" id="KW-0456">Lyase</keyword>
<organism evidence="13 14">
    <name type="scientific">Candidatus Clostridium eludens</name>
    <dbReference type="NCBI Taxonomy" id="3381663"/>
    <lineage>
        <taxon>Bacteria</taxon>
        <taxon>Bacillati</taxon>
        <taxon>Bacillota</taxon>
        <taxon>Clostridia</taxon>
        <taxon>Eubacteriales</taxon>
        <taxon>Clostridiaceae</taxon>
        <taxon>Clostridium</taxon>
    </lineage>
</organism>
<evidence type="ECO:0000256" key="10">
    <source>
        <dbReference type="ARBA" id="ARBA00047651"/>
    </source>
</evidence>